<evidence type="ECO:0000313" key="9">
    <source>
        <dbReference type="RefSeq" id="XP_041431511.1"/>
    </source>
</evidence>
<evidence type="ECO:0000313" key="8">
    <source>
        <dbReference type="Proteomes" id="UP000186698"/>
    </source>
</evidence>
<dbReference type="Pfam" id="PF01661">
    <property type="entry name" value="Macro"/>
    <property type="match status" value="2"/>
</dbReference>
<dbReference type="CTD" id="431935"/>
<keyword evidence="5" id="KW-0539">Nucleus</keyword>
<keyword evidence="8" id="KW-1185">Reference proteome</keyword>
<keyword evidence="2" id="KW-0328">Glycosyltransferase</keyword>
<dbReference type="InterPro" id="IPR043472">
    <property type="entry name" value="Macro_dom-like"/>
</dbReference>
<dbReference type="PROSITE" id="PS51059">
    <property type="entry name" value="PARP_CATALYTIC"/>
    <property type="match status" value="1"/>
</dbReference>
<dbReference type="AlphaFoldDB" id="A0A1L8EV64"/>
<name>A0A1L8EV64_XENLA</name>
<dbReference type="CDD" id="cd02903">
    <property type="entry name" value="Macro_BAL-like"/>
    <property type="match status" value="1"/>
</dbReference>
<feature type="region of interest" description="Disordered" evidence="7">
    <location>
        <begin position="277"/>
        <end position="298"/>
    </location>
</feature>
<dbReference type="GO" id="GO:0005737">
    <property type="term" value="C:cytoplasm"/>
    <property type="evidence" value="ECO:0000318"/>
    <property type="project" value="GO_Central"/>
</dbReference>
<dbReference type="SUPFAM" id="SSF56399">
    <property type="entry name" value="ADP-ribosylation"/>
    <property type="match status" value="1"/>
</dbReference>
<dbReference type="PANTHER" id="PTHR14453">
    <property type="entry name" value="PARP/ZINC FINGER CCCH TYPE DOMAIN CONTAINING PROTEIN"/>
    <property type="match status" value="1"/>
</dbReference>
<feature type="compositionally biased region" description="Polar residues" evidence="7">
    <location>
        <begin position="277"/>
        <end position="289"/>
    </location>
</feature>
<organism evidence="8 9">
    <name type="scientific">Xenopus laevis</name>
    <name type="common">African clawed frog</name>
    <dbReference type="NCBI Taxonomy" id="8355"/>
    <lineage>
        <taxon>Eukaryota</taxon>
        <taxon>Metazoa</taxon>
        <taxon>Chordata</taxon>
        <taxon>Craniata</taxon>
        <taxon>Vertebrata</taxon>
        <taxon>Euteleostomi</taxon>
        <taxon>Amphibia</taxon>
        <taxon>Batrachia</taxon>
        <taxon>Anura</taxon>
        <taxon>Pipoidea</taxon>
        <taxon>Pipidae</taxon>
        <taxon>Xenopodinae</taxon>
        <taxon>Xenopus</taxon>
        <taxon>Xenopus</taxon>
    </lineage>
</organism>
<dbReference type="Gene3D" id="3.40.220.10">
    <property type="entry name" value="Leucine Aminopeptidase, subunit E, domain 1"/>
    <property type="match status" value="2"/>
</dbReference>
<evidence type="ECO:0000256" key="2">
    <source>
        <dbReference type="ARBA" id="ARBA00022676"/>
    </source>
</evidence>
<dbReference type="OMA" id="CTQIIVE"/>
<evidence type="ECO:0000256" key="3">
    <source>
        <dbReference type="ARBA" id="ARBA00022679"/>
    </source>
</evidence>
<dbReference type="PaxDb" id="8355-A0A1L8EV64"/>
<evidence type="ECO:0000256" key="7">
    <source>
        <dbReference type="SAM" id="MobiDB-lite"/>
    </source>
</evidence>
<dbReference type="PANTHER" id="PTHR14453:SF70">
    <property type="entry name" value="PROTEIN MONO-ADP-RIBOSYLTRANSFERASE PARP9"/>
    <property type="match status" value="1"/>
</dbReference>
<protein>
    <submittedName>
        <fullName evidence="9">Poly(ADP-ribose) polymerase family member 9 L homeolog isoform X1</fullName>
    </submittedName>
</protein>
<dbReference type="InterPro" id="IPR012317">
    <property type="entry name" value="Poly(ADP-ribose)pol_cat_dom"/>
</dbReference>
<dbReference type="GO" id="GO:0060335">
    <property type="term" value="P:positive regulation of type II interferon-mediated signaling pathway"/>
    <property type="evidence" value="ECO:0000318"/>
    <property type="project" value="GO_Central"/>
</dbReference>
<dbReference type="SUPFAM" id="SSF52949">
    <property type="entry name" value="Macro domain-like"/>
    <property type="match status" value="2"/>
</dbReference>
<dbReference type="Gene3D" id="3.90.228.10">
    <property type="match status" value="1"/>
</dbReference>
<comment type="subcellular location">
    <subcellularLocation>
        <location evidence="1">Nucleus</location>
    </subcellularLocation>
</comment>
<dbReference type="InterPro" id="IPR052056">
    <property type="entry name" value="Mono-ARTD/PARP"/>
</dbReference>
<dbReference type="STRING" id="8355.A0A1L8EV64"/>
<dbReference type="RefSeq" id="XP_041431511.1">
    <property type="nucleotide sequence ID" value="XM_041575577.1"/>
</dbReference>
<dbReference type="GO" id="GO:1990404">
    <property type="term" value="F:NAD+-protein mono-ADP-ribosyltransferase activity"/>
    <property type="evidence" value="ECO:0007669"/>
    <property type="project" value="TreeGrafter"/>
</dbReference>
<keyword evidence="4" id="KW-0520">NAD</keyword>
<dbReference type="GeneID" id="431935"/>
<dbReference type="GO" id="GO:0005634">
    <property type="term" value="C:nucleus"/>
    <property type="evidence" value="ECO:0000318"/>
    <property type="project" value="GO_Central"/>
</dbReference>
<dbReference type="InterPro" id="IPR002589">
    <property type="entry name" value="Macro_dom"/>
</dbReference>
<comment type="similarity">
    <text evidence="6">Belongs to the ARTD/PARP family.</text>
</comment>
<dbReference type="CDD" id="cd02907">
    <property type="entry name" value="Macro_Af1521_BAL-like"/>
    <property type="match status" value="1"/>
</dbReference>
<accession>A0A1L8EV64</accession>
<evidence type="ECO:0000256" key="6">
    <source>
        <dbReference type="ARBA" id="ARBA00024347"/>
    </source>
</evidence>
<gene>
    <name evidence="9" type="primary">parp9.L</name>
    <name evidence="9" type="synonym">bal</name>
    <name evidence="9" type="synonym">bal1</name>
    <name evidence="9" type="synonym">parp9</name>
</gene>
<evidence type="ECO:0000256" key="1">
    <source>
        <dbReference type="ARBA" id="ARBA00004123"/>
    </source>
</evidence>
<proteinExistence type="inferred from homology"/>
<sequence length="920" mass="103711">MMTRAQTKSPMEEKLNSMETRTLKLKEDTYSCLYHIQSDLNNLFIRKYHCEMELKGPRLLAPFSGSEGSELVYEKKLSEGLRVSVWKGDMTRQNVDAVVNAANEDLQHIGGLALALVKAGGAVIQDESRRHIEKYKKVKSGSIAVTSAGNLPCKMIIHAVGPEWSPGINAKCEQELKEVIRNVLMQVKNESNVRSVAIPAVSSGIFRFPLQRCTEIIASTTKKFCDTETYHKLAEIRFVNIDTITVDAMKAACEGVFGISDQIDRIQSSAQDSSQRLSAYKNPSYSHNATDPAHQNPATTYSAAGYSYPAQMVHSSPSYSGVTSSYGSSDSAYQVPTTSNQKEYFSGSKPTFTIYGMNLYLTKGYIEEQKTAVIVNSLGANRNLNEGNISKAILRKAGNSLSQEVLDKSKYVSPTDIMIPTRGYYLPCDFVYHVILQRSGSDQKKILKDGINACLNTALRYNTSSISFPALGTGMLCFPKPVVAKVMTDEVLSFAKENPCNMDIFFVIHPNDTDTYSEFKKAFQAQQQHSASAPQEWKAPHGLNAAAEEMSLTLSGPRYEDVEDAMFWMQYIIKASGSVLIQNNHIYLFGKKEQRTLCSPQFSQVEISEDLRDGKVSLEITGSQKDVIKAVIQVELMLLDAQEEHAESMQEELFESAVQWMYDVHKYPARENWMIETAYVSHNNHKLDISTISHSIDFKAFKVKAPNKEFKLYRECLLPTKLDYSQSNSKFHWRGEQLSELRLVEKKLEKKLDLFSYCERQLKKSKLEIVKVEQIYNHVLLAVFNSKKNSIGDKEMQLYQRVPGQFRNLICNVGFHRYYTGAKDPIQGPGISFYKELERALQAVQENSEKLVYIFLAEVVLGKTKEAKNSPFIPLDGADIFNSYNSLVDSKHSPQSFVIFDSYQAYPKYLFTCKRNGTPI</sequence>
<evidence type="ECO:0000256" key="4">
    <source>
        <dbReference type="ARBA" id="ARBA00023027"/>
    </source>
</evidence>
<dbReference type="GO" id="GO:0044389">
    <property type="term" value="F:ubiquitin-like protein ligase binding"/>
    <property type="evidence" value="ECO:0000318"/>
    <property type="project" value="GO_Central"/>
</dbReference>
<dbReference type="PROSITE" id="PS51154">
    <property type="entry name" value="MACRO"/>
    <property type="match status" value="2"/>
</dbReference>
<dbReference type="SMART" id="SM00506">
    <property type="entry name" value="A1pp"/>
    <property type="match status" value="2"/>
</dbReference>
<dbReference type="GO" id="GO:0010629">
    <property type="term" value="P:negative regulation of gene expression"/>
    <property type="evidence" value="ECO:0000318"/>
    <property type="project" value="GO_Central"/>
</dbReference>
<dbReference type="OrthoDB" id="6133115at2759"/>
<dbReference type="GO" id="GO:0003950">
    <property type="term" value="F:NAD+ poly-ADP-ribosyltransferase activity"/>
    <property type="evidence" value="ECO:0000318"/>
    <property type="project" value="GO_Central"/>
</dbReference>
<keyword evidence="3" id="KW-0808">Transferase</keyword>
<dbReference type="GO" id="GO:0003714">
    <property type="term" value="F:transcription corepressor activity"/>
    <property type="evidence" value="ECO:0000318"/>
    <property type="project" value="GO_Central"/>
</dbReference>
<reference evidence="9" key="1">
    <citation type="submission" date="2025-08" db="UniProtKB">
        <authorList>
            <consortium name="RefSeq"/>
        </authorList>
    </citation>
    <scope>IDENTIFICATION</scope>
    <source>
        <strain evidence="9">J_2021</strain>
        <tissue evidence="9">Erythrocytes</tissue>
    </source>
</reference>
<evidence type="ECO:0000256" key="5">
    <source>
        <dbReference type="ARBA" id="ARBA00023242"/>
    </source>
</evidence>
<dbReference type="GO" id="GO:0070212">
    <property type="term" value="P:protein poly-ADP-ribosylation"/>
    <property type="evidence" value="ECO:0007669"/>
    <property type="project" value="TreeGrafter"/>
</dbReference>
<dbReference type="Proteomes" id="UP000186698">
    <property type="component" value="Chromosome 9_10L"/>
</dbReference>